<accession>A0ACC1LIE4</accession>
<keyword evidence="1" id="KW-0547">Nucleotide-binding</keyword>
<reference evidence="1" key="1">
    <citation type="submission" date="2022-07" db="EMBL/GenBank/DDBJ databases">
        <title>Phylogenomic reconstructions and comparative analyses of Kickxellomycotina fungi.</title>
        <authorList>
            <person name="Reynolds N.K."/>
            <person name="Stajich J.E."/>
            <person name="Barry K."/>
            <person name="Grigoriev I.V."/>
            <person name="Crous P."/>
            <person name="Smith M.E."/>
        </authorList>
    </citation>
    <scope>NUCLEOTIDE SEQUENCE</scope>
    <source>
        <strain evidence="1">CBS 102833</strain>
    </source>
</reference>
<evidence type="ECO:0000313" key="2">
    <source>
        <dbReference type="Proteomes" id="UP001140096"/>
    </source>
</evidence>
<feature type="non-terminal residue" evidence="1">
    <location>
        <position position="878"/>
    </location>
</feature>
<proteinExistence type="predicted"/>
<protein>
    <submittedName>
        <fullName evidence="1">ATP-binding cassette long-chain fatty acid transporter pxa1</fullName>
    </submittedName>
</protein>
<dbReference type="Proteomes" id="UP001140096">
    <property type="component" value="Unassembled WGS sequence"/>
</dbReference>
<gene>
    <name evidence="1" type="primary">PXA1</name>
    <name evidence="1" type="ORF">H4S07_003450</name>
</gene>
<name>A0ACC1LIE4_9FUNG</name>
<keyword evidence="1" id="KW-0067">ATP-binding</keyword>
<sequence>MPAVASRPSTVTAAGLPVRSLSAAAVASLALVVYSYMQHRRAAEKAKKSLALAAALSSVSMRSLHGGKAGAYCAGQWAEDDEREQRFDKDAPYFPVSLADKGALAQAPGASKPNAGKLDRTFFQQLRALARILIPSMASKEVAIIAMHAAFLVLRTWLSVIVAELDGKIVKHLVRGQGRKFLAGLLSWFAIAIPATYTNSMIRFLESKLALAFRTRLTQYVHDLYLNDNLNYYKLLMLDGRIANPDQFITTDVARFCNKLSSFLSNLGKPTLDTIIFNMQLIRGVGLQGTVGMFAMYMATASLLRAWTPAFGKMAASHAELEGEFRANHSRLITNAEEIAFYRGEQREGEQLHDSLRRLVQHARRVARRKISHVVLEDMVIKYTWSAFGYLVCALPFFLRPALPGLAAAATAASVRGSVDDGGSGHRTQSFITNKRILVNLSDAGGRMMYSIKEVMELTGYTSRVYSLISTLHALRRDEYEQPTRTSSDTDAIKPPEFSLNSIRGSVYEDIDGIRLVDVPIVAPSTDPSIGGELLVNPLTWEVRRGQHWMIAGPNGVGKTSVLRVLSGLWPAFAGVVERPEPSEICYIPQRPYLSLGSLRDQVIYPHTYEQMQALGRTDDELMEVLYAVHLAYLPAREGGFDARKEWKDVLSGGEKQRINLARVFYHLPRFAVLDECTSAVSADVEGLMYEHAKRLGITLITISHRPALYKYHTFLLRLGVGEALATPAAVYTSSSSVTSLKTGEPIREYSTTDSSDSDASATTSRAQSILTESWISDVGEFSLASDPALSGVLWDVVRLSDGGGDTSSPASALESAISPPSPLEPATLQQPFTATVSSADLARKGSVAAITIEIEQLRSSLAARKEREGSLKTRLDQ</sequence>
<organism evidence="1 2">
    <name type="scientific">Coemansia furcata</name>
    <dbReference type="NCBI Taxonomy" id="417177"/>
    <lineage>
        <taxon>Eukaryota</taxon>
        <taxon>Fungi</taxon>
        <taxon>Fungi incertae sedis</taxon>
        <taxon>Zoopagomycota</taxon>
        <taxon>Kickxellomycotina</taxon>
        <taxon>Kickxellomycetes</taxon>
        <taxon>Kickxellales</taxon>
        <taxon>Kickxellaceae</taxon>
        <taxon>Coemansia</taxon>
    </lineage>
</organism>
<comment type="caution">
    <text evidence="1">The sequence shown here is derived from an EMBL/GenBank/DDBJ whole genome shotgun (WGS) entry which is preliminary data.</text>
</comment>
<dbReference type="EMBL" id="JANBUP010001120">
    <property type="protein sequence ID" value="KAJ2808216.1"/>
    <property type="molecule type" value="Genomic_DNA"/>
</dbReference>
<evidence type="ECO:0000313" key="1">
    <source>
        <dbReference type="EMBL" id="KAJ2808216.1"/>
    </source>
</evidence>
<keyword evidence="2" id="KW-1185">Reference proteome</keyword>